<comment type="subcellular location">
    <subcellularLocation>
        <location evidence="1">Secreted</location>
    </subcellularLocation>
</comment>
<protein>
    <submittedName>
        <fullName evidence="5">Cohesin domain-containing protein</fullName>
    </submittedName>
</protein>
<dbReference type="InterPro" id="IPR036116">
    <property type="entry name" value="FN3_sf"/>
</dbReference>
<dbReference type="Gene3D" id="2.60.40.680">
    <property type="match status" value="1"/>
</dbReference>
<accession>A0A1H7QDL3</accession>
<evidence type="ECO:0000256" key="3">
    <source>
        <dbReference type="ARBA" id="ARBA00022737"/>
    </source>
</evidence>
<dbReference type="InterPro" id="IPR053139">
    <property type="entry name" value="Surface_bspA-like"/>
</dbReference>
<evidence type="ECO:0000313" key="5">
    <source>
        <dbReference type="EMBL" id="SEL45724.1"/>
    </source>
</evidence>
<dbReference type="Gene3D" id="3.80.10.10">
    <property type="entry name" value="Ribonuclease Inhibitor"/>
    <property type="match status" value="2"/>
</dbReference>
<dbReference type="InterPro" id="IPR032675">
    <property type="entry name" value="LRR_dom_sf"/>
</dbReference>
<reference evidence="5 6" key="1">
    <citation type="submission" date="2016-10" db="EMBL/GenBank/DDBJ databases">
        <authorList>
            <person name="de Groot N.N."/>
        </authorList>
    </citation>
    <scope>NUCLEOTIDE SEQUENCE [LARGE SCALE GENOMIC DNA]</scope>
    <source>
        <strain evidence="5 6">KH2T6</strain>
    </source>
</reference>
<feature type="domain" description="Cohesin" evidence="4">
    <location>
        <begin position="462"/>
        <end position="535"/>
    </location>
</feature>
<keyword evidence="2" id="KW-0964">Secreted</keyword>
<dbReference type="SUPFAM" id="SSF49384">
    <property type="entry name" value="Carbohydrate-binding domain"/>
    <property type="match status" value="1"/>
</dbReference>
<keyword evidence="3" id="KW-0677">Repeat</keyword>
<organism evidence="5 6">
    <name type="scientific">Ruminococcus albus</name>
    <dbReference type="NCBI Taxonomy" id="1264"/>
    <lineage>
        <taxon>Bacteria</taxon>
        <taxon>Bacillati</taxon>
        <taxon>Bacillota</taxon>
        <taxon>Clostridia</taxon>
        <taxon>Eubacteriales</taxon>
        <taxon>Oscillospiraceae</taxon>
        <taxon>Ruminococcus</taxon>
    </lineage>
</organism>
<dbReference type="RefSeq" id="WP_074836393.1">
    <property type="nucleotide sequence ID" value="NZ_FOAT01000035.1"/>
</dbReference>
<evidence type="ECO:0000256" key="2">
    <source>
        <dbReference type="ARBA" id="ARBA00022525"/>
    </source>
</evidence>
<dbReference type="Pfam" id="PF13306">
    <property type="entry name" value="LRR_5"/>
    <property type="match status" value="3"/>
</dbReference>
<evidence type="ECO:0000256" key="1">
    <source>
        <dbReference type="ARBA" id="ARBA00004613"/>
    </source>
</evidence>
<dbReference type="GO" id="GO:0000272">
    <property type="term" value="P:polysaccharide catabolic process"/>
    <property type="evidence" value="ECO:0007669"/>
    <property type="project" value="InterPro"/>
</dbReference>
<dbReference type="InterPro" id="IPR013783">
    <property type="entry name" value="Ig-like_fold"/>
</dbReference>
<dbReference type="GO" id="GO:0005576">
    <property type="term" value="C:extracellular region"/>
    <property type="evidence" value="ECO:0007669"/>
    <property type="project" value="UniProtKB-SubCell"/>
</dbReference>
<dbReference type="OrthoDB" id="1815923at2"/>
<gene>
    <name evidence="5" type="ORF">SAMN05216469_1352</name>
</gene>
<dbReference type="SUPFAM" id="SSF49265">
    <property type="entry name" value="Fibronectin type III"/>
    <property type="match status" value="1"/>
</dbReference>
<evidence type="ECO:0000259" key="4">
    <source>
        <dbReference type="Pfam" id="PF00963"/>
    </source>
</evidence>
<dbReference type="AlphaFoldDB" id="A0A1H7QDL3"/>
<dbReference type="EMBL" id="FOAT01000035">
    <property type="protein sequence ID" value="SEL45724.1"/>
    <property type="molecule type" value="Genomic_DNA"/>
</dbReference>
<dbReference type="SUPFAM" id="SSF52058">
    <property type="entry name" value="L domain-like"/>
    <property type="match status" value="1"/>
</dbReference>
<sequence length="729" mass="79048">MKKSVKRLAACAAALGLVFGETGLPEAGAGIFVDISASAATTNKNSGTCGYGLSWTLDDLGTLTITDDGTSNGSMHDYFYTSESPFYGDSRIKNVIIGDGVSTIGYSAFESCPNLEKVTFPDSLHIIGPEAFKDCTNLAEINTPDSVLYIERDAFENTAWLKTKQEADPLVIFGHILLNGQTAAGDVVVPEGITAIGEYAFKNCEELTSVVLPDGVTDVQMSAFYNCKNLKSINFPDGLVSIDDSAFSHCESLTSADLPESLTTLSPYSFLYCTALEDITIPEGVREIEASTFKGTAWIKAQKEKSPFIVINGILVDASGASGEVTVPDGVTRIGGLSFSDGAEVTKVVIPEGVTVIDAEAFSGCRTLESVSIPNSVRKIGEDAFLGCAMKEVTIPPSVTEIDSHAFGFSERHYFGYESIYDRIRGFTIHCCSLSAGAEYAEKHNFNIDYAEEIFALSLKASTDQVKPGETFTVTLNIDENTGINGFAANIGFDNSAFELIGGEIDDEIKVRTGSLYDMNKSGLIPLTWSDEKIKAEHGYSGYYGYIDIYNYYDELNSINAFDYRAFYDYFGFKCFYRNKGNVLTLKLRAKTDVSAGSYNFTLTGCKAAKTDFNGYGNTVRVPVKASGCSMKIDSASDLPYPVVSVESNGRQFRFKWNPVNYAEKYAVAVYIAGKWKIQTQSIPASTLSYTSPKNLTPGKTYKVAIAAKVNCEWTVADAIKHAVTVTVK</sequence>
<dbReference type="Proteomes" id="UP000186015">
    <property type="component" value="Unassembled WGS sequence"/>
</dbReference>
<dbReference type="PANTHER" id="PTHR45661">
    <property type="entry name" value="SURFACE ANTIGEN"/>
    <property type="match status" value="1"/>
</dbReference>
<dbReference type="Gene3D" id="2.60.40.10">
    <property type="entry name" value="Immunoglobulins"/>
    <property type="match status" value="1"/>
</dbReference>
<dbReference type="Pfam" id="PF00963">
    <property type="entry name" value="Cohesin"/>
    <property type="match status" value="1"/>
</dbReference>
<dbReference type="PANTHER" id="PTHR45661:SF3">
    <property type="entry name" value="IG-LIKE DOMAIN-CONTAINING PROTEIN"/>
    <property type="match status" value="1"/>
</dbReference>
<dbReference type="InterPro" id="IPR002102">
    <property type="entry name" value="Cohesin_dom"/>
</dbReference>
<evidence type="ECO:0000313" key="6">
    <source>
        <dbReference type="Proteomes" id="UP000186015"/>
    </source>
</evidence>
<dbReference type="InterPro" id="IPR026906">
    <property type="entry name" value="LRR_5"/>
</dbReference>
<proteinExistence type="predicted"/>
<name>A0A1H7QDL3_RUMAL</name>
<dbReference type="InterPro" id="IPR008965">
    <property type="entry name" value="CBM2/CBM3_carb-bd_dom_sf"/>
</dbReference>
<dbReference type="GO" id="GO:0030246">
    <property type="term" value="F:carbohydrate binding"/>
    <property type="evidence" value="ECO:0007669"/>
    <property type="project" value="InterPro"/>
</dbReference>